<comment type="caution">
    <text evidence="4">The sequence shown here is derived from an EMBL/GenBank/DDBJ whole genome shotgun (WGS) entry which is preliminary data.</text>
</comment>
<protein>
    <submittedName>
        <fullName evidence="4">Type IV secretion system protein VirB9</fullName>
    </submittedName>
</protein>
<feature type="chain" id="PRO_5020848218" evidence="3">
    <location>
        <begin position="25"/>
        <end position="289"/>
    </location>
</feature>
<dbReference type="OrthoDB" id="9815808at2"/>
<dbReference type="InterPro" id="IPR014142">
    <property type="entry name" value="TrbG_Ti"/>
</dbReference>
<feature type="signal peptide" evidence="3">
    <location>
        <begin position="1"/>
        <end position="24"/>
    </location>
</feature>
<gene>
    <name evidence="4" type="ORF">EV664_10218</name>
</gene>
<evidence type="ECO:0000256" key="3">
    <source>
        <dbReference type="SAM" id="SignalP"/>
    </source>
</evidence>
<dbReference type="InterPro" id="IPR033645">
    <property type="entry name" value="VirB9/CagX/TrbG_C"/>
</dbReference>
<keyword evidence="5" id="KW-1185">Reference proteome</keyword>
<dbReference type="Gene3D" id="2.60.40.2500">
    <property type="match status" value="1"/>
</dbReference>
<dbReference type="InterPro" id="IPR038161">
    <property type="entry name" value="VirB9/CagX/TrbG_C_sf"/>
</dbReference>
<accession>A0A4R6FU33</accession>
<evidence type="ECO:0000313" key="5">
    <source>
        <dbReference type="Proteomes" id="UP000295493"/>
    </source>
</evidence>
<sequence length="289" mass="31027">MTAYRYTTILPILLAPTLAVPVSAAPIQALGRHQTEASPPDAVRIATTAATVEPVSGDFVNAGAVYAYSDDAVYRLYAAPEHVTDIALQAGEALVAVASGDTVRWVIGDTSSGAGPDRRVHVLVKPIAPKLSTNLVITTDRRTYHLALTSSDGAAMSALSWRYPQDALLAVKRARETAEAAAPVATGLDVEQLHFGYRISGDHPAWRPVRAFDDGRQTFIEFPASIGVGEAPPLFLVDGDKTISLVNYRVKGRFYIVDRLFDIAELRLGTKHQKTVQIARTAPVARSGL</sequence>
<reference evidence="4 5" key="1">
    <citation type="submission" date="2019-03" db="EMBL/GenBank/DDBJ databases">
        <title>Genomic Encyclopedia of Type Strains, Phase IV (KMG-IV): sequencing the most valuable type-strain genomes for metagenomic binning, comparative biology and taxonomic classification.</title>
        <authorList>
            <person name="Goeker M."/>
        </authorList>
    </citation>
    <scope>NUCLEOTIDE SEQUENCE [LARGE SCALE GENOMIC DNA]</scope>
    <source>
        <strain evidence="4 5">DSM 25059</strain>
    </source>
</reference>
<name>A0A4R6FU33_9SPHN</name>
<evidence type="ECO:0000256" key="1">
    <source>
        <dbReference type="ARBA" id="ARBA00006135"/>
    </source>
</evidence>
<dbReference type="InterPro" id="IPR010258">
    <property type="entry name" value="Conjugal_tfr_TrbG/VirB9/CagX"/>
</dbReference>
<evidence type="ECO:0000313" key="4">
    <source>
        <dbReference type="EMBL" id="TDN85313.1"/>
    </source>
</evidence>
<dbReference type="AlphaFoldDB" id="A0A4R6FU33"/>
<dbReference type="NCBIfam" id="TIGR02775">
    <property type="entry name" value="TrbG_Ti"/>
    <property type="match status" value="1"/>
</dbReference>
<evidence type="ECO:0000256" key="2">
    <source>
        <dbReference type="ARBA" id="ARBA00022729"/>
    </source>
</evidence>
<dbReference type="Proteomes" id="UP000295493">
    <property type="component" value="Unassembled WGS sequence"/>
</dbReference>
<dbReference type="Pfam" id="PF03524">
    <property type="entry name" value="CagX"/>
    <property type="match status" value="1"/>
</dbReference>
<dbReference type="RefSeq" id="WP_133494273.1">
    <property type="nucleotide sequence ID" value="NZ_BMLU01000002.1"/>
</dbReference>
<dbReference type="EMBL" id="SNWD01000002">
    <property type="protein sequence ID" value="TDN85313.1"/>
    <property type="molecule type" value="Genomic_DNA"/>
</dbReference>
<organism evidence="4 5">
    <name type="scientific">Stakelama pacifica</name>
    <dbReference type="NCBI Taxonomy" id="517720"/>
    <lineage>
        <taxon>Bacteria</taxon>
        <taxon>Pseudomonadati</taxon>
        <taxon>Pseudomonadota</taxon>
        <taxon>Alphaproteobacteria</taxon>
        <taxon>Sphingomonadales</taxon>
        <taxon>Sphingomonadaceae</taxon>
        <taxon>Stakelama</taxon>
    </lineage>
</organism>
<keyword evidence="2 3" id="KW-0732">Signal</keyword>
<dbReference type="CDD" id="cd06911">
    <property type="entry name" value="VirB9_CagX_TrbG"/>
    <property type="match status" value="1"/>
</dbReference>
<proteinExistence type="inferred from homology"/>
<comment type="similarity">
    <text evidence="1">Belongs to the TrbG/VirB9 family.</text>
</comment>